<comment type="caution">
    <text evidence="2">The sequence shown here is derived from an EMBL/GenBank/DDBJ whole genome shotgun (WGS) entry which is preliminary data.</text>
</comment>
<accession>A0AAW0JAE0</accession>
<dbReference type="InterPro" id="IPR032675">
    <property type="entry name" value="LRR_dom_sf"/>
</dbReference>
<keyword evidence="1" id="KW-0611">Plant defense</keyword>
<dbReference type="Gene3D" id="3.80.10.10">
    <property type="entry name" value="Ribonuclease Inhibitor"/>
    <property type="match status" value="1"/>
</dbReference>
<dbReference type="GO" id="GO:0006952">
    <property type="term" value="P:defense response"/>
    <property type="evidence" value="ECO:0007669"/>
    <property type="project" value="UniProtKB-KW"/>
</dbReference>
<dbReference type="PANTHER" id="PTHR36766:SF40">
    <property type="entry name" value="DISEASE RESISTANCE PROTEIN RGA3"/>
    <property type="match status" value="1"/>
</dbReference>
<keyword evidence="3" id="KW-1185">Reference proteome</keyword>
<protein>
    <submittedName>
        <fullName evidence="2">Disease resistance protein tao1</fullName>
    </submittedName>
</protein>
<proteinExistence type="predicted"/>
<gene>
    <name evidence="2" type="primary">TAO1_14</name>
    <name evidence="2" type="ORF">CFP56_035121</name>
</gene>
<reference evidence="2 3" key="1">
    <citation type="journal article" date="2018" name="Sci. Data">
        <title>The draft genome sequence of cork oak.</title>
        <authorList>
            <person name="Ramos A.M."/>
            <person name="Usie A."/>
            <person name="Barbosa P."/>
            <person name="Barros P.M."/>
            <person name="Capote T."/>
            <person name="Chaves I."/>
            <person name="Simoes F."/>
            <person name="Abreu I."/>
            <person name="Carrasquinho I."/>
            <person name="Faro C."/>
            <person name="Guimaraes J.B."/>
            <person name="Mendonca D."/>
            <person name="Nobrega F."/>
            <person name="Rodrigues L."/>
            <person name="Saibo N.J.M."/>
            <person name="Varela M.C."/>
            <person name="Egas C."/>
            <person name="Matos J."/>
            <person name="Miguel C.M."/>
            <person name="Oliveira M.M."/>
            <person name="Ricardo C.P."/>
            <person name="Goncalves S."/>
        </authorList>
    </citation>
    <scope>NUCLEOTIDE SEQUENCE [LARGE SCALE GENOMIC DNA]</scope>
    <source>
        <strain evidence="3">cv. HL8</strain>
    </source>
</reference>
<dbReference type="Proteomes" id="UP000237347">
    <property type="component" value="Unassembled WGS sequence"/>
</dbReference>
<dbReference type="AlphaFoldDB" id="A0AAW0JAE0"/>
<evidence type="ECO:0000313" key="2">
    <source>
        <dbReference type="EMBL" id="KAK7823740.1"/>
    </source>
</evidence>
<evidence type="ECO:0000256" key="1">
    <source>
        <dbReference type="ARBA" id="ARBA00022821"/>
    </source>
</evidence>
<evidence type="ECO:0000313" key="3">
    <source>
        <dbReference type="Proteomes" id="UP000237347"/>
    </source>
</evidence>
<dbReference type="SUPFAM" id="SSF52058">
    <property type="entry name" value="L domain-like"/>
    <property type="match status" value="1"/>
</dbReference>
<sequence length="337" mass="38282">MHDDGMEWRCLICLRRLYFGSIPKLKSLPVGLQCISTLKELIISNCPNLMTLPELTSLEYLRIERCEPNLTSLLEISCLTSLRTLYIVDFPNLITFPESIRNPISLETLSIWECPNLTTLPDDGFLNYRKNMKIKSIRISLIWKSIGGIDETTAANDSTSSSATATPLFHLLLGNYLKILNKFLGQYGHGINHLDSFKIWEVDAAKVKYAQEVSTQFQALNFFKKATLSCCLMYMEYKNKPEFVISRASQYSNYTATSASIVVIALDLSMTLVDQRGTWLMYFGYLLCVTKENLQNHIPKGIWDTMEGDDVAFVSQFVARDNGSDESLQMPILRIES</sequence>
<organism evidence="2 3">
    <name type="scientific">Quercus suber</name>
    <name type="common">Cork oak</name>
    <dbReference type="NCBI Taxonomy" id="58331"/>
    <lineage>
        <taxon>Eukaryota</taxon>
        <taxon>Viridiplantae</taxon>
        <taxon>Streptophyta</taxon>
        <taxon>Embryophyta</taxon>
        <taxon>Tracheophyta</taxon>
        <taxon>Spermatophyta</taxon>
        <taxon>Magnoliopsida</taxon>
        <taxon>eudicotyledons</taxon>
        <taxon>Gunneridae</taxon>
        <taxon>Pentapetalae</taxon>
        <taxon>rosids</taxon>
        <taxon>fabids</taxon>
        <taxon>Fagales</taxon>
        <taxon>Fagaceae</taxon>
        <taxon>Quercus</taxon>
    </lineage>
</organism>
<dbReference type="EMBL" id="PKMF04000623">
    <property type="protein sequence ID" value="KAK7823740.1"/>
    <property type="molecule type" value="Genomic_DNA"/>
</dbReference>
<name>A0AAW0JAE0_QUESU</name>
<dbReference type="PANTHER" id="PTHR36766">
    <property type="entry name" value="PLANT BROAD-SPECTRUM MILDEW RESISTANCE PROTEIN RPW8"/>
    <property type="match status" value="1"/>
</dbReference>